<organism evidence="3 4">
    <name type="scientific">Streptomyces humicola</name>
    <dbReference type="NCBI Taxonomy" id="2953240"/>
    <lineage>
        <taxon>Bacteria</taxon>
        <taxon>Bacillati</taxon>
        <taxon>Actinomycetota</taxon>
        <taxon>Actinomycetes</taxon>
        <taxon>Kitasatosporales</taxon>
        <taxon>Streptomycetaceae</taxon>
        <taxon>Streptomyces</taxon>
    </lineage>
</organism>
<dbReference type="InterPro" id="IPR006015">
    <property type="entry name" value="Universal_stress_UspA"/>
</dbReference>
<reference evidence="3" key="1">
    <citation type="submission" date="2022-06" db="EMBL/GenBank/DDBJ databases">
        <title>Draft genome sequence of Streptomyces sp. RB6PN25 isolated from peat swamp forest in Thailand.</title>
        <authorList>
            <person name="Duangmal K."/>
            <person name="Klaysubun C."/>
        </authorList>
    </citation>
    <scope>NUCLEOTIDE SEQUENCE</scope>
    <source>
        <strain evidence="3">RB6PN25</strain>
    </source>
</reference>
<evidence type="ECO:0000313" key="3">
    <source>
        <dbReference type="EMBL" id="MCQ4083901.1"/>
    </source>
</evidence>
<sequence>MGDDAAVHGIVVGTDGSADADGAVDWAAAEAARRRCPLQVVHATGLGAGNAHPRLSEARQLTVQTARKMLDDTRDRVTAEHPGLQVDTVMSDDRPAAAVLAAADSASLAVLGTRGHGGFAGLLLGSVSLRVAAHVTCPLVVVRRKGTLGSTGDVVVAVQDRRDVEAIRFAAATARVWKASLRALHAWQPLDEVGRTVTQVDTVRELRHEHLDLLTEAVDAAELSSLSPDVCVDRLLVDGGAAAALIDSSADASLLVVAAHRPRSPVGLRLGPVVHAALHHAQCPVALVPDR</sequence>
<dbReference type="RefSeq" id="WP_255922925.1">
    <property type="nucleotide sequence ID" value="NZ_JANFNG010000027.1"/>
</dbReference>
<name>A0ABT1Q1W0_9ACTN</name>
<evidence type="ECO:0000259" key="2">
    <source>
        <dbReference type="Pfam" id="PF00582"/>
    </source>
</evidence>
<comment type="caution">
    <text evidence="3">The sequence shown here is derived from an EMBL/GenBank/DDBJ whole genome shotgun (WGS) entry which is preliminary data.</text>
</comment>
<evidence type="ECO:0000313" key="4">
    <source>
        <dbReference type="Proteomes" id="UP001057702"/>
    </source>
</evidence>
<dbReference type="PRINTS" id="PR01438">
    <property type="entry name" value="UNVRSLSTRESS"/>
</dbReference>
<dbReference type="InterPro" id="IPR006016">
    <property type="entry name" value="UspA"/>
</dbReference>
<protein>
    <submittedName>
        <fullName evidence="3">Universal stress protein</fullName>
    </submittedName>
</protein>
<dbReference type="Proteomes" id="UP001057702">
    <property type="component" value="Unassembled WGS sequence"/>
</dbReference>
<dbReference type="InterPro" id="IPR014729">
    <property type="entry name" value="Rossmann-like_a/b/a_fold"/>
</dbReference>
<dbReference type="Pfam" id="PF00582">
    <property type="entry name" value="Usp"/>
    <property type="match status" value="2"/>
</dbReference>
<feature type="domain" description="UspA" evidence="2">
    <location>
        <begin position="154"/>
        <end position="289"/>
    </location>
</feature>
<gene>
    <name evidence="3" type="ORF">NGB36_25755</name>
</gene>
<dbReference type="EMBL" id="JANFNG010000027">
    <property type="protein sequence ID" value="MCQ4083901.1"/>
    <property type="molecule type" value="Genomic_DNA"/>
</dbReference>
<accession>A0ABT1Q1W0</accession>
<comment type="similarity">
    <text evidence="1">Belongs to the universal stress protein A family.</text>
</comment>
<evidence type="ECO:0000256" key="1">
    <source>
        <dbReference type="ARBA" id="ARBA00008791"/>
    </source>
</evidence>
<proteinExistence type="inferred from homology"/>
<dbReference type="PANTHER" id="PTHR46268">
    <property type="entry name" value="STRESS RESPONSE PROTEIN NHAX"/>
    <property type="match status" value="1"/>
</dbReference>
<dbReference type="Gene3D" id="3.40.50.620">
    <property type="entry name" value="HUPs"/>
    <property type="match status" value="2"/>
</dbReference>
<dbReference type="SUPFAM" id="SSF52402">
    <property type="entry name" value="Adenine nucleotide alpha hydrolases-like"/>
    <property type="match status" value="2"/>
</dbReference>
<feature type="domain" description="UspA" evidence="2">
    <location>
        <begin position="10"/>
        <end position="143"/>
    </location>
</feature>
<keyword evidence="4" id="KW-1185">Reference proteome</keyword>
<dbReference type="PANTHER" id="PTHR46268:SF6">
    <property type="entry name" value="UNIVERSAL STRESS PROTEIN UP12"/>
    <property type="match status" value="1"/>
</dbReference>